<dbReference type="STRING" id="76021.BS329_17985"/>
<dbReference type="InterPro" id="IPR000792">
    <property type="entry name" value="Tscrpt_reg_LuxR_C"/>
</dbReference>
<dbReference type="InterPro" id="IPR036388">
    <property type="entry name" value="WH-like_DNA-bd_sf"/>
</dbReference>
<gene>
    <name evidence="5" type="ORF">BS329_17985</name>
</gene>
<dbReference type="EMBL" id="MQUQ01000009">
    <property type="protein sequence ID" value="OLZ51131.1"/>
    <property type="molecule type" value="Genomic_DNA"/>
</dbReference>
<dbReference type="RefSeq" id="WP_076162233.1">
    <property type="nucleotide sequence ID" value="NZ_JBEZVB010000035.1"/>
</dbReference>
<dbReference type="GO" id="GO:0003677">
    <property type="term" value="F:DNA binding"/>
    <property type="evidence" value="ECO:0007669"/>
    <property type="project" value="UniProtKB-KW"/>
</dbReference>
<keyword evidence="6" id="KW-1185">Reference proteome</keyword>
<sequence>MGFFRRNHVLAYPYTYDQGVYESPGVLTYGKHEVGAWLLQHKKTYTYAQDGGRLLGMGHRFGDTERVSRDAVITPLIDRGYTIPRVIGLASMQSYEPSSYDADAVRAFEWLAGVLVAVLRREHEDTLALKELTAAEPLLEPAGSSFTDLVVEMSDRLDKIRVSITRLQTALAEGHDITSDVDELATLCTRVQQETFAVLTRPQDEALEAQSLLTQREQEIADLICRRMGNQQIADALSISVTTVKTHVYNIMQKLDVAQRSEIITRLRPLGYDSA</sequence>
<dbReference type="InterPro" id="IPR016032">
    <property type="entry name" value="Sig_transdc_resp-reg_C-effctor"/>
</dbReference>
<dbReference type="Gene3D" id="1.10.10.10">
    <property type="entry name" value="Winged helix-like DNA-binding domain superfamily/Winged helix DNA-binding domain"/>
    <property type="match status" value="1"/>
</dbReference>
<dbReference type="SMART" id="SM00421">
    <property type="entry name" value="HTH_LUXR"/>
    <property type="match status" value="1"/>
</dbReference>
<keyword evidence="2" id="KW-0238">DNA-binding</keyword>
<reference evidence="5 6" key="1">
    <citation type="submission" date="2016-01" db="EMBL/GenBank/DDBJ databases">
        <title>Amycolatopsis coloradensis genome sequencing and assembly.</title>
        <authorList>
            <person name="Mayilraj S."/>
        </authorList>
    </citation>
    <scope>NUCLEOTIDE SEQUENCE [LARGE SCALE GENOMIC DNA]</scope>
    <source>
        <strain evidence="5 6">DSM 44225</strain>
    </source>
</reference>
<evidence type="ECO:0000256" key="1">
    <source>
        <dbReference type="ARBA" id="ARBA00023015"/>
    </source>
</evidence>
<dbReference type="CDD" id="cd06170">
    <property type="entry name" value="LuxR_C_like"/>
    <property type="match status" value="1"/>
</dbReference>
<comment type="caution">
    <text evidence="5">The sequence shown here is derived from an EMBL/GenBank/DDBJ whole genome shotgun (WGS) entry which is preliminary data.</text>
</comment>
<keyword evidence="1" id="KW-0805">Transcription regulation</keyword>
<evidence type="ECO:0000256" key="2">
    <source>
        <dbReference type="ARBA" id="ARBA00023125"/>
    </source>
</evidence>
<feature type="domain" description="HTH luxR-type" evidence="4">
    <location>
        <begin position="206"/>
        <end position="271"/>
    </location>
</feature>
<dbReference type="SUPFAM" id="SSF46894">
    <property type="entry name" value="C-terminal effector domain of the bipartite response regulators"/>
    <property type="match status" value="1"/>
</dbReference>
<evidence type="ECO:0000256" key="3">
    <source>
        <dbReference type="ARBA" id="ARBA00023163"/>
    </source>
</evidence>
<protein>
    <recommendedName>
        <fullName evidence="4">HTH luxR-type domain-containing protein</fullName>
    </recommendedName>
</protein>
<dbReference type="PRINTS" id="PR00038">
    <property type="entry name" value="HTHLUXR"/>
</dbReference>
<evidence type="ECO:0000313" key="5">
    <source>
        <dbReference type="EMBL" id="OLZ51131.1"/>
    </source>
</evidence>
<dbReference type="GO" id="GO:0006355">
    <property type="term" value="P:regulation of DNA-templated transcription"/>
    <property type="evidence" value="ECO:0007669"/>
    <property type="project" value="InterPro"/>
</dbReference>
<name>A0A1R0KT23_9PSEU</name>
<dbReference type="PROSITE" id="PS50043">
    <property type="entry name" value="HTH_LUXR_2"/>
    <property type="match status" value="1"/>
</dbReference>
<dbReference type="Pfam" id="PF00196">
    <property type="entry name" value="GerE"/>
    <property type="match status" value="1"/>
</dbReference>
<dbReference type="PANTHER" id="PTHR44688:SF16">
    <property type="entry name" value="DNA-BINDING TRANSCRIPTIONAL ACTIVATOR DEVR_DOSR"/>
    <property type="match status" value="1"/>
</dbReference>
<evidence type="ECO:0000259" key="4">
    <source>
        <dbReference type="PROSITE" id="PS50043"/>
    </source>
</evidence>
<dbReference type="PANTHER" id="PTHR44688">
    <property type="entry name" value="DNA-BINDING TRANSCRIPTIONAL ACTIVATOR DEVR_DOSR"/>
    <property type="match status" value="1"/>
</dbReference>
<proteinExistence type="predicted"/>
<dbReference type="AlphaFoldDB" id="A0A1R0KT23"/>
<evidence type="ECO:0000313" key="6">
    <source>
        <dbReference type="Proteomes" id="UP000187486"/>
    </source>
</evidence>
<dbReference type="Proteomes" id="UP000187486">
    <property type="component" value="Unassembled WGS sequence"/>
</dbReference>
<keyword evidence="3" id="KW-0804">Transcription</keyword>
<accession>A0A1R0KT23</accession>
<organism evidence="5 6">
    <name type="scientific">Amycolatopsis coloradensis</name>
    <dbReference type="NCBI Taxonomy" id="76021"/>
    <lineage>
        <taxon>Bacteria</taxon>
        <taxon>Bacillati</taxon>
        <taxon>Actinomycetota</taxon>
        <taxon>Actinomycetes</taxon>
        <taxon>Pseudonocardiales</taxon>
        <taxon>Pseudonocardiaceae</taxon>
        <taxon>Amycolatopsis</taxon>
    </lineage>
</organism>